<dbReference type="Pfam" id="PF20499">
    <property type="entry name" value="DUF6729"/>
    <property type="match status" value="1"/>
</dbReference>
<evidence type="ECO:0000259" key="2">
    <source>
        <dbReference type="Pfam" id="PF20499"/>
    </source>
</evidence>
<name>A0A6G0HJE3_LARCR</name>
<feature type="region of interest" description="Disordered" evidence="1">
    <location>
        <begin position="1"/>
        <end position="28"/>
    </location>
</feature>
<keyword evidence="4" id="KW-1185">Reference proteome</keyword>
<proteinExistence type="predicted"/>
<protein>
    <recommendedName>
        <fullName evidence="2">DUF6729 domain-containing protein</fullName>
    </recommendedName>
</protein>
<feature type="region of interest" description="Disordered" evidence="1">
    <location>
        <begin position="88"/>
        <end position="117"/>
    </location>
</feature>
<accession>A0A6G0HJE3</accession>
<dbReference type="Proteomes" id="UP000424527">
    <property type="component" value="Unassembled WGS sequence"/>
</dbReference>
<dbReference type="InterPro" id="IPR046616">
    <property type="entry name" value="DUF6729"/>
</dbReference>
<gene>
    <name evidence="3" type="ORF">D5F01_LYC22753</name>
</gene>
<organism evidence="3 4">
    <name type="scientific">Larimichthys crocea</name>
    <name type="common">Large yellow croaker</name>
    <name type="synonym">Pseudosciaena crocea</name>
    <dbReference type="NCBI Taxonomy" id="215358"/>
    <lineage>
        <taxon>Eukaryota</taxon>
        <taxon>Metazoa</taxon>
        <taxon>Chordata</taxon>
        <taxon>Craniata</taxon>
        <taxon>Vertebrata</taxon>
        <taxon>Euteleostomi</taxon>
        <taxon>Actinopterygii</taxon>
        <taxon>Neopterygii</taxon>
        <taxon>Teleostei</taxon>
        <taxon>Neoteleostei</taxon>
        <taxon>Acanthomorphata</taxon>
        <taxon>Eupercaria</taxon>
        <taxon>Sciaenidae</taxon>
        <taxon>Larimichthys</taxon>
    </lineage>
</organism>
<feature type="domain" description="DUF6729" evidence="2">
    <location>
        <begin position="124"/>
        <end position="225"/>
    </location>
</feature>
<evidence type="ECO:0000256" key="1">
    <source>
        <dbReference type="SAM" id="MobiDB-lite"/>
    </source>
</evidence>
<evidence type="ECO:0000313" key="4">
    <source>
        <dbReference type="Proteomes" id="UP000424527"/>
    </source>
</evidence>
<comment type="caution">
    <text evidence="3">The sequence shown here is derived from an EMBL/GenBank/DDBJ whole genome shotgun (WGS) entry which is preliminary data.</text>
</comment>
<dbReference type="AlphaFoldDB" id="A0A6G0HJE3"/>
<dbReference type="EMBL" id="REGW02000023">
    <property type="protein sequence ID" value="KAE8279167.1"/>
    <property type="molecule type" value="Genomic_DNA"/>
</dbReference>
<sequence>MHKLQQYLMKKESASLPSPPVLASSAHDEPMMMEDDKELEKAMQSISPAKELQSLVPPRPTVKKSVPLPPELQFLAEELAIPQQTEGTVSAPVGSCGATPAERPAPETPETPDNVVSAGVGRPRVIVGTNGQYYIFSSRLRCRTCQRVWFADSPRWLDKLPKRFANMVPAFLTYKKAICKSVLHELRRTGKSPSDMAKQVNELMHLKYEQAHLSYLHSIQNIWDAEAGAYGQKNP</sequence>
<evidence type="ECO:0000313" key="3">
    <source>
        <dbReference type="EMBL" id="KAE8279167.1"/>
    </source>
</evidence>
<reference evidence="3 4" key="1">
    <citation type="submission" date="2019-07" db="EMBL/GenBank/DDBJ databases">
        <title>Chromosome genome assembly for large yellow croaker.</title>
        <authorList>
            <person name="Xiao S."/>
        </authorList>
    </citation>
    <scope>NUCLEOTIDE SEQUENCE [LARGE SCALE GENOMIC DNA]</scope>
    <source>
        <strain evidence="3">JMULYC20181020</strain>
        <tissue evidence="3">Muscle</tissue>
    </source>
</reference>